<dbReference type="Proteomes" id="UP000199494">
    <property type="component" value="Unassembled WGS sequence"/>
</dbReference>
<gene>
    <name evidence="1" type="ORF">SAMN05421630_11420</name>
</gene>
<keyword evidence="2" id="KW-1185">Reference proteome</keyword>
<name>A0A1G6YFZ2_9PSEU</name>
<reference evidence="1 2" key="1">
    <citation type="submission" date="2016-10" db="EMBL/GenBank/DDBJ databases">
        <authorList>
            <person name="de Groot N.N."/>
        </authorList>
    </citation>
    <scope>NUCLEOTIDE SEQUENCE [LARGE SCALE GENOMIC DNA]</scope>
    <source>
        <strain evidence="1 2">CGMCC 4.5506</strain>
    </source>
</reference>
<dbReference type="EMBL" id="FMZE01000014">
    <property type="protein sequence ID" value="SDD89288.1"/>
    <property type="molecule type" value="Genomic_DNA"/>
</dbReference>
<organism evidence="1 2">
    <name type="scientific">Prauserella marina</name>
    <dbReference type="NCBI Taxonomy" id="530584"/>
    <lineage>
        <taxon>Bacteria</taxon>
        <taxon>Bacillati</taxon>
        <taxon>Actinomycetota</taxon>
        <taxon>Actinomycetes</taxon>
        <taxon>Pseudonocardiales</taxon>
        <taxon>Pseudonocardiaceae</taxon>
        <taxon>Prauserella</taxon>
    </lineage>
</organism>
<sequence>MLGVAAATGLLIVFASWWAGPGLFGSAQAEATETVEATVTLPADCSRADAEETVRFELGGETRSGTLSGCGHDQDEQVEIAVPAESAPGLVDVQLAATAPGSHDLRRPVGLALLVLSCAAGGVYAFLVARGPRRPFAVL</sequence>
<evidence type="ECO:0000313" key="1">
    <source>
        <dbReference type="EMBL" id="SDD89288.1"/>
    </source>
</evidence>
<accession>A0A1G6YFZ2</accession>
<proteinExistence type="predicted"/>
<protein>
    <submittedName>
        <fullName evidence="1">Uncharacterized protein</fullName>
    </submittedName>
</protein>
<dbReference type="AlphaFoldDB" id="A0A1G6YFZ2"/>
<evidence type="ECO:0000313" key="2">
    <source>
        <dbReference type="Proteomes" id="UP000199494"/>
    </source>
</evidence>
<dbReference type="STRING" id="530584.SAMN05421630_11420"/>
<dbReference type="OrthoDB" id="5189203at2"/>